<dbReference type="Proteomes" id="UP000310095">
    <property type="component" value="Unassembled WGS sequence"/>
</dbReference>
<proteinExistence type="predicted"/>
<evidence type="ECO:0000313" key="2">
    <source>
        <dbReference type="EMBL" id="TMM64326.1"/>
    </source>
</evidence>
<protein>
    <submittedName>
        <fullName evidence="2">Uncharacterized protein</fullName>
    </submittedName>
</protein>
<name>A0ABY2VHT2_9PSED</name>
<gene>
    <name evidence="2" type="ORF">FEF10_13940</name>
</gene>
<feature type="region of interest" description="Disordered" evidence="1">
    <location>
        <begin position="1"/>
        <end position="33"/>
    </location>
</feature>
<dbReference type="RefSeq" id="WP_011059813.1">
    <property type="nucleotide sequence ID" value="NZ_CP022097.2"/>
</dbReference>
<dbReference type="EMBL" id="VAVY01000002">
    <property type="protein sequence ID" value="TMM64326.1"/>
    <property type="molecule type" value="Genomic_DNA"/>
</dbReference>
<accession>A0ABY2VHT2</accession>
<reference evidence="2 3" key="1">
    <citation type="submission" date="2019-05" db="EMBL/GenBank/DDBJ databases">
        <title>Identification and Biocontrol Activity Analysis of Biocontrol Strain PF-1 Based on Genome-wide Data.</title>
        <authorList>
            <person name="Qi J."/>
        </authorList>
    </citation>
    <scope>NUCLEOTIDE SEQUENCE [LARGE SCALE GENOMIC DNA]</scope>
    <source>
        <strain evidence="2 3">PF-1</strain>
    </source>
</reference>
<evidence type="ECO:0000256" key="1">
    <source>
        <dbReference type="SAM" id="MobiDB-lite"/>
    </source>
</evidence>
<organism evidence="2 3">
    <name type="scientific">Pseudomonas protegens</name>
    <dbReference type="NCBI Taxonomy" id="380021"/>
    <lineage>
        <taxon>Bacteria</taxon>
        <taxon>Pseudomonadati</taxon>
        <taxon>Pseudomonadota</taxon>
        <taxon>Gammaproteobacteria</taxon>
        <taxon>Pseudomonadales</taxon>
        <taxon>Pseudomonadaceae</taxon>
        <taxon>Pseudomonas</taxon>
    </lineage>
</organism>
<sequence length="83" mass="8995">MNRGPGGHLGLSQGQQVSPPSLPGAQRAARRCAQSPLLNPSQAWRRISAAPGKGVAEVDNRYLEVMENLAYRGHALSLIHKIW</sequence>
<evidence type="ECO:0000313" key="3">
    <source>
        <dbReference type="Proteomes" id="UP000310095"/>
    </source>
</evidence>
<keyword evidence="3" id="KW-1185">Reference proteome</keyword>
<comment type="caution">
    <text evidence="2">The sequence shown here is derived from an EMBL/GenBank/DDBJ whole genome shotgun (WGS) entry which is preliminary data.</text>
</comment>